<feature type="transmembrane region" description="Helical" evidence="6">
    <location>
        <begin position="249"/>
        <end position="273"/>
    </location>
</feature>
<feature type="transmembrane region" description="Helical" evidence="6">
    <location>
        <begin position="343"/>
        <end position="364"/>
    </location>
</feature>
<evidence type="ECO:0000259" key="8">
    <source>
        <dbReference type="Pfam" id="PF12704"/>
    </source>
</evidence>
<proteinExistence type="predicted"/>
<evidence type="ECO:0000256" key="3">
    <source>
        <dbReference type="ARBA" id="ARBA00022692"/>
    </source>
</evidence>
<keyword evidence="3 6" id="KW-0812">Transmembrane</keyword>
<feature type="domain" description="ABC3 transporter permease C-terminal" evidence="7">
    <location>
        <begin position="253"/>
        <end position="368"/>
    </location>
</feature>
<dbReference type="InterPro" id="IPR003838">
    <property type="entry name" value="ABC3_permease_C"/>
</dbReference>
<evidence type="ECO:0000313" key="9">
    <source>
        <dbReference type="EMBL" id="CAA9501060.1"/>
    </source>
</evidence>
<dbReference type="PANTHER" id="PTHR30287">
    <property type="entry name" value="MEMBRANE COMPONENT OF PREDICTED ABC SUPERFAMILY METABOLITE UPTAKE TRANSPORTER"/>
    <property type="match status" value="1"/>
</dbReference>
<reference evidence="9" key="1">
    <citation type="submission" date="2020-02" db="EMBL/GenBank/DDBJ databases">
        <authorList>
            <person name="Meier V. D."/>
        </authorList>
    </citation>
    <scope>NUCLEOTIDE SEQUENCE</scope>
    <source>
        <strain evidence="9">AVDCRST_MAG91</strain>
    </source>
</reference>
<dbReference type="GO" id="GO:0005886">
    <property type="term" value="C:plasma membrane"/>
    <property type="evidence" value="ECO:0007669"/>
    <property type="project" value="UniProtKB-SubCell"/>
</dbReference>
<evidence type="ECO:0000259" key="7">
    <source>
        <dbReference type="Pfam" id="PF02687"/>
    </source>
</evidence>
<keyword evidence="5 6" id="KW-0472">Membrane</keyword>
<evidence type="ECO:0000256" key="6">
    <source>
        <dbReference type="SAM" id="Phobius"/>
    </source>
</evidence>
<dbReference type="InterPro" id="IPR025857">
    <property type="entry name" value="MacB_PCD"/>
</dbReference>
<organism evidence="9">
    <name type="scientific">uncultured Sphingomonadaceae bacterium</name>
    <dbReference type="NCBI Taxonomy" id="169976"/>
    <lineage>
        <taxon>Bacteria</taxon>
        <taxon>Pseudomonadati</taxon>
        <taxon>Pseudomonadota</taxon>
        <taxon>Alphaproteobacteria</taxon>
        <taxon>Sphingomonadales</taxon>
        <taxon>Sphingomonadaceae</taxon>
        <taxon>environmental samples</taxon>
    </lineage>
</organism>
<dbReference type="InterPro" id="IPR038766">
    <property type="entry name" value="Membrane_comp_ABC_pdt"/>
</dbReference>
<protein>
    <submittedName>
        <fullName evidence="9">ABC transporter, fused permease protein</fullName>
    </submittedName>
</protein>
<feature type="non-terminal residue" evidence="9">
    <location>
        <position position="472"/>
    </location>
</feature>
<comment type="subcellular location">
    <subcellularLocation>
        <location evidence="1">Cell membrane</location>
        <topology evidence="1">Multi-pass membrane protein</topology>
    </subcellularLocation>
</comment>
<keyword evidence="4 6" id="KW-1133">Transmembrane helix</keyword>
<evidence type="ECO:0000256" key="1">
    <source>
        <dbReference type="ARBA" id="ARBA00004651"/>
    </source>
</evidence>
<dbReference type="Pfam" id="PF02687">
    <property type="entry name" value="FtsX"/>
    <property type="match status" value="1"/>
</dbReference>
<accession>A0A6J4SJC8</accession>
<evidence type="ECO:0000256" key="5">
    <source>
        <dbReference type="ARBA" id="ARBA00023136"/>
    </source>
</evidence>
<feature type="transmembrane region" description="Helical" evidence="6">
    <location>
        <begin position="294"/>
        <end position="323"/>
    </location>
</feature>
<name>A0A6J4SJC8_9SPHN</name>
<keyword evidence="2" id="KW-1003">Cell membrane</keyword>
<dbReference type="EMBL" id="CADCVX010000235">
    <property type="protein sequence ID" value="CAA9501060.1"/>
    <property type="molecule type" value="Genomic_DNA"/>
</dbReference>
<evidence type="ECO:0000256" key="4">
    <source>
        <dbReference type="ARBA" id="ARBA00022989"/>
    </source>
</evidence>
<sequence length="472" mass="48466">MLAWTLARRELRGGLSGLRLLAICLFLGVAALAGVGSLASSIGAALSSQGQAILGGDLAFTVAQREALPEERAAMERLGPVSEIVTMRAMATRADGADSLLVELKGVENSYPLYGALTFSSGARPQGNQVAVAPELADRLRLRIGDPLQIGEATLRISGIIADEPDRLGQGFTLGSTALVDRAGLAATRLVQPGSLYNAAYRVRLPPGADAKALGETFTERFPSGGWRAQDRSNGAPGTRRFIDRLGQFLTLVGLTALVIAGIGVGNGVASYLDERRPGMATLKALGATGRTIVLTYFLTIGAVALAAILVGLAIGAATPWLISAVAGDALPIPPERGVFPAPLLAAAAYGLLIALTFSLVPLAQARAVPAAALFRGGVERLSRPGARPVGLAALAVVLLAARPDVMQAPPAPAPAADPAQGLPAALHDHLGPEAESEHRQVTVGFAQFRGLDELMARAGPSAAADELDALV</sequence>
<dbReference type="Pfam" id="PF12704">
    <property type="entry name" value="MacB_PCD"/>
    <property type="match status" value="1"/>
</dbReference>
<evidence type="ECO:0000256" key="2">
    <source>
        <dbReference type="ARBA" id="ARBA00022475"/>
    </source>
</evidence>
<dbReference type="PANTHER" id="PTHR30287:SF1">
    <property type="entry name" value="INNER MEMBRANE PROTEIN"/>
    <property type="match status" value="1"/>
</dbReference>
<feature type="domain" description="MacB-like periplasmic core" evidence="8">
    <location>
        <begin position="22"/>
        <end position="217"/>
    </location>
</feature>
<gene>
    <name evidence="9" type="ORF">AVDCRST_MAG91-1054</name>
</gene>
<dbReference type="AlphaFoldDB" id="A0A6J4SJC8"/>